<feature type="transmembrane region" description="Helical" evidence="7">
    <location>
        <begin position="158"/>
        <end position="181"/>
    </location>
</feature>
<feature type="transmembrane region" description="Helical" evidence="7">
    <location>
        <begin position="326"/>
        <end position="348"/>
    </location>
</feature>
<dbReference type="GO" id="GO:0022857">
    <property type="term" value="F:transmembrane transporter activity"/>
    <property type="evidence" value="ECO:0007669"/>
    <property type="project" value="InterPro"/>
</dbReference>
<feature type="transmembrane region" description="Helical" evidence="7">
    <location>
        <begin position="98"/>
        <end position="117"/>
    </location>
</feature>
<feature type="compositionally biased region" description="Low complexity" evidence="6">
    <location>
        <begin position="13"/>
        <end position="26"/>
    </location>
</feature>
<feature type="transmembrane region" description="Helical" evidence="7">
    <location>
        <begin position="219"/>
        <end position="237"/>
    </location>
</feature>
<feature type="transmembrane region" description="Helical" evidence="7">
    <location>
        <begin position="355"/>
        <end position="372"/>
    </location>
</feature>
<dbReference type="Pfam" id="PF07690">
    <property type="entry name" value="MFS_1"/>
    <property type="match status" value="2"/>
</dbReference>
<feature type="transmembrane region" description="Helical" evidence="7">
    <location>
        <begin position="378"/>
        <end position="398"/>
    </location>
</feature>
<keyword evidence="2" id="KW-0813">Transport</keyword>
<evidence type="ECO:0000256" key="4">
    <source>
        <dbReference type="ARBA" id="ARBA00022989"/>
    </source>
</evidence>
<organism evidence="9 10">
    <name type="scientific">Mycobacterium avium subsp. hominissuis</name>
    <dbReference type="NCBI Taxonomy" id="439334"/>
    <lineage>
        <taxon>Bacteria</taxon>
        <taxon>Bacillati</taxon>
        <taxon>Actinomycetota</taxon>
        <taxon>Actinomycetes</taxon>
        <taxon>Mycobacteriales</taxon>
        <taxon>Mycobacteriaceae</taxon>
        <taxon>Mycobacterium</taxon>
        <taxon>Mycobacterium avium complex (MAC)</taxon>
    </lineage>
</organism>
<dbReference type="AlphaFoldDB" id="A0AAI8X2V9"/>
<feature type="transmembrane region" description="Helical" evidence="7">
    <location>
        <begin position="187"/>
        <end position="207"/>
    </location>
</feature>
<dbReference type="InterPro" id="IPR020846">
    <property type="entry name" value="MFS_dom"/>
</dbReference>
<dbReference type="PANTHER" id="PTHR42718">
    <property type="entry name" value="MAJOR FACILITATOR SUPERFAMILY MULTIDRUG TRANSPORTER MFSC"/>
    <property type="match status" value="1"/>
</dbReference>
<sequence length="481" mass="49123">MTVDDETTQANRSAGPPGEAGAGSASMPQRLGLAGLCLGTALIIMEANVLNVAIPSIRQALHASPAQSLWIIDAYTLVLAALLLSAGRLGDRIGARRCYLLGLAVFSIASVLCALAASSAELIAARTIQGVGAAVLIPAPLGLISAMFSDLTARAKAVAVWVTIGGVGFAAGPLIGGLLVSTFGWRSIFLINIPAAAIIAVMVRLTVAEASRSPLPFDYVGQALAIVGLSAVVFACVESSALAWMSPFVLLPAVAAALILGLFVIDQRHRGRAGAWVLLPVELLNNPPVNAGLMSGFVYNFTLYGLVLVYSYVFQSARGYSPVQSGLAFAPLTVAALVTSLPAGRFVAAHGARRGIMIGMALSAIGLCALAFDAQRMPFVVLSIAFGIFATGLSFSATGQTMAVMANASDQYKNTASSMLNTARQTGGVIGVAALGAITSRDLLASAPVALTIAAAACLVAALGGATLIARHARTHDSDQH</sequence>
<dbReference type="Proteomes" id="UP000327362">
    <property type="component" value="Chromosome"/>
</dbReference>
<proteinExistence type="predicted"/>
<name>A0AAI8X2V9_MYCAV</name>
<dbReference type="Gene3D" id="1.20.1720.10">
    <property type="entry name" value="Multidrug resistance protein D"/>
    <property type="match status" value="1"/>
</dbReference>
<dbReference type="InterPro" id="IPR011701">
    <property type="entry name" value="MFS"/>
</dbReference>
<dbReference type="PROSITE" id="PS50850">
    <property type="entry name" value="MFS"/>
    <property type="match status" value="1"/>
</dbReference>
<evidence type="ECO:0000256" key="3">
    <source>
        <dbReference type="ARBA" id="ARBA00022692"/>
    </source>
</evidence>
<keyword evidence="5 7" id="KW-0472">Membrane</keyword>
<feature type="transmembrane region" description="Helical" evidence="7">
    <location>
        <begin position="297"/>
        <end position="314"/>
    </location>
</feature>
<feature type="transmembrane region" description="Helical" evidence="7">
    <location>
        <begin position="450"/>
        <end position="470"/>
    </location>
</feature>
<evidence type="ECO:0000313" key="9">
    <source>
        <dbReference type="EMBL" id="BBN48182.1"/>
    </source>
</evidence>
<dbReference type="Gene3D" id="1.20.1250.20">
    <property type="entry name" value="MFS general substrate transporter like domains"/>
    <property type="match status" value="1"/>
</dbReference>
<evidence type="ECO:0000256" key="1">
    <source>
        <dbReference type="ARBA" id="ARBA00004651"/>
    </source>
</evidence>
<comment type="subcellular location">
    <subcellularLocation>
        <location evidence="1">Cell membrane</location>
        <topology evidence="1">Multi-pass membrane protein</topology>
    </subcellularLocation>
</comment>
<evidence type="ECO:0000256" key="7">
    <source>
        <dbReference type="SAM" id="Phobius"/>
    </source>
</evidence>
<feature type="domain" description="Major facilitator superfamily (MFS) profile" evidence="8">
    <location>
        <begin position="32"/>
        <end position="473"/>
    </location>
</feature>
<reference evidence="9 10" key="1">
    <citation type="submission" date="2019-09" db="EMBL/GenBank/DDBJ databases">
        <title>Complete genome sequence of Mycobacterium avium subsp. hominissuis strain JP-H-1.</title>
        <authorList>
            <person name="Kinoshita Y."/>
            <person name="Niwa H."/>
            <person name="Uchida-Fujii E."/>
            <person name="Nukada T."/>
        </authorList>
    </citation>
    <scope>NUCLEOTIDE SEQUENCE [LARGE SCALE GENOMIC DNA]</scope>
    <source>
        <strain evidence="9 10">JP-H-1</strain>
    </source>
</reference>
<keyword evidence="3 7" id="KW-0812">Transmembrane</keyword>
<evidence type="ECO:0000256" key="2">
    <source>
        <dbReference type="ARBA" id="ARBA00022448"/>
    </source>
</evidence>
<dbReference type="GO" id="GO:0005886">
    <property type="term" value="C:plasma membrane"/>
    <property type="evidence" value="ECO:0007669"/>
    <property type="project" value="UniProtKB-SubCell"/>
</dbReference>
<accession>A0AAI8X2V9</accession>
<evidence type="ECO:0000259" key="8">
    <source>
        <dbReference type="PROSITE" id="PS50850"/>
    </source>
</evidence>
<feature type="transmembrane region" description="Helical" evidence="7">
    <location>
        <begin position="243"/>
        <end position="265"/>
    </location>
</feature>
<dbReference type="InterPro" id="IPR036259">
    <property type="entry name" value="MFS_trans_sf"/>
</dbReference>
<protein>
    <submittedName>
        <fullName evidence="9">MFS transporter</fullName>
    </submittedName>
</protein>
<feature type="transmembrane region" description="Helical" evidence="7">
    <location>
        <begin position="123"/>
        <end position="146"/>
    </location>
</feature>
<feature type="transmembrane region" description="Helical" evidence="7">
    <location>
        <begin position="66"/>
        <end position="86"/>
    </location>
</feature>
<evidence type="ECO:0000256" key="5">
    <source>
        <dbReference type="ARBA" id="ARBA00023136"/>
    </source>
</evidence>
<evidence type="ECO:0000313" key="10">
    <source>
        <dbReference type="Proteomes" id="UP000327362"/>
    </source>
</evidence>
<keyword evidence="4 7" id="KW-1133">Transmembrane helix</keyword>
<dbReference type="PANTHER" id="PTHR42718:SF9">
    <property type="entry name" value="MAJOR FACILITATOR SUPERFAMILY MULTIDRUG TRANSPORTER MFSC"/>
    <property type="match status" value="1"/>
</dbReference>
<evidence type="ECO:0000256" key="6">
    <source>
        <dbReference type="SAM" id="MobiDB-lite"/>
    </source>
</evidence>
<dbReference type="EMBL" id="AP020326">
    <property type="protein sequence ID" value="BBN48182.1"/>
    <property type="molecule type" value="Genomic_DNA"/>
</dbReference>
<feature type="transmembrane region" description="Helical" evidence="7">
    <location>
        <begin position="419"/>
        <end position="438"/>
    </location>
</feature>
<gene>
    <name evidence="9" type="primary">mmr</name>
    <name evidence="9" type="ORF">JPH1_26570</name>
</gene>
<feature type="transmembrane region" description="Helical" evidence="7">
    <location>
        <begin position="31"/>
        <end position="54"/>
    </location>
</feature>
<dbReference type="SUPFAM" id="SSF103473">
    <property type="entry name" value="MFS general substrate transporter"/>
    <property type="match status" value="2"/>
</dbReference>
<dbReference type="CDD" id="cd17321">
    <property type="entry name" value="MFS_MMR_MDR_like"/>
    <property type="match status" value="1"/>
</dbReference>
<feature type="region of interest" description="Disordered" evidence="6">
    <location>
        <begin position="1"/>
        <end position="26"/>
    </location>
</feature>